<dbReference type="EMBL" id="JBDJNQ010000001">
    <property type="protein sequence ID" value="MEN5375877.1"/>
    <property type="molecule type" value="Genomic_DNA"/>
</dbReference>
<keyword evidence="2" id="KW-1185">Reference proteome</keyword>
<dbReference type="Proteomes" id="UP001409291">
    <property type="component" value="Unassembled WGS sequence"/>
</dbReference>
<comment type="caution">
    <text evidence="1">The sequence shown here is derived from an EMBL/GenBank/DDBJ whole genome shotgun (WGS) entry which is preliminary data.</text>
</comment>
<protein>
    <recommendedName>
        <fullName evidence="3">MarR family transcriptional regulator</fullName>
    </recommendedName>
</protein>
<name>A0ABV0BR73_9SPHI</name>
<dbReference type="RefSeq" id="WP_346580408.1">
    <property type="nucleotide sequence ID" value="NZ_JBDJLH010000006.1"/>
</dbReference>
<evidence type="ECO:0000313" key="2">
    <source>
        <dbReference type="Proteomes" id="UP001409291"/>
    </source>
</evidence>
<sequence length="65" mass="7671">MKYVDNENITRKHDLTIKEVQSFPMFAHFTDEQTKEIINTLKIFAEIALESHKKEQEKQGNTADF</sequence>
<organism evidence="1 2">
    <name type="scientific">Sphingobacterium kitahiroshimense</name>
    <dbReference type="NCBI Taxonomy" id="470446"/>
    <lineage>
        <taxon>Bacteria</taxon>
        <taxon>Pseudomonadati</taxon>
        <taxon>Bacteroidota</taxon>
        <taxon>Sphingobacteriia</taxon>
        <taxon>Sphingobacteriales</taxon>
        <taxon>Sphingobacteriaceae</taxon>
        <taxon>Sphingobacterium</taxon>
    </lineage>
</organism>
<evidence type="ECO:0000313" key="1">
    <source>
        <dbReference type="EMBL" id="MEN5375877.1"/>
    </source>
</evidence>
<gene>
    <name evidence="1" type="ORF">ABE541_01240</name>
</gene>
<evidence type="ECO:0008006" key="3">
    <source>
        <dbReference type="Google" id="ProtNLM"/>
    </source>
</evidence>
<reference evidence="1 2" key="1">
    <citation type="submission" date="2024-04" db="EMBL/GenBank/DDBJ databases">
        <title>WGS of bacteria from Torrens River.</title>
        <authorList>
            <person name="Wyrsch E.R."/>
            <person name="Drigo B."/>
        </authorList>
    </citation>
    <scope>NUCLEOTIDE SEQUENCE [LARGE SCALE GENOMIC DNA]</scope>
    <source>
        <strain evidence="1 2">TWI391</strain>
    </source>
</reference>
<accession>A0ABV0BR73</accession>
<proteinExistence type="predicted"/>